<name>A0A379LNR7_9GAMM</name>
<dbReference type="EMBL" id="UGVC01000001">
    <property type="protein sequence ID" value="SUD92229.1"/>
    <property type="molecule type" value="Genomic_DNA"/>
</dbReference>
<reference evidence="1 2" key="1">
    <citation type="submission" date="2018-06" db="EMBL/GenBank/DDBJ databases">
        <authorList>
            <consortium name="Pathogen Informatics"/>
            <person name="Doyle S."/>
        </authorList>
    </citation>
    <scope>NUCLEOTIDE SEQUENCE [LARGE SCALE GENOMIC DNA]</scope>
    <source>
        <strain evidence="1 2">NCTC10526</strain>
    </source>
</reference>
<protein>
    <submittedName>
        <fullName evidence="1">Uncharacterized protein</fullName>
    </submittedName>
</protein>
<dbReference type="Proteomes" id="UP000254123">
    <property type="component" value="Unassembled WGS sequence"/>
</dbReference>
<sequence length="98" mass="10924">MFEIKGLDKLTKTLDELQKLSAELDGELGTIQFDAQNAESVEQAITQMEAMVDKKFDSYSSNSVAVDTANNIKSSFRQMIEDKANKASVQAKDNTRMK</sequence>
<dbReference type="RefSeq" id="WP_028859723.1">
    <property type="nucleotide sequence ID" value="NZ_CAJHAQ010000001.1"/>
</dbReference>
<organism evidence="1 2">
    <name type="scientific">Psychrobacter phenylpyruvicus</name>
    <dbReference type="NCBI Taxonomy" id="29432"/>
    <lineage>
        <taxon>Bacteria</taxon>
        <taxon>Pseudomonadati</taxon>
        <taxon>Pseudomonadota</taxon>
        <taxon>Gammaproteobacteria</taxon>
        <taxon>Moraxellales</taxon>
        <taxon>Moraxellaceae</taxon>
        <taxon>Psychrobacter</taxon>
    </lineage>
</organism>
<keyword evidence="2" id="KW-1185">Reference proteome</keyword>
<evidence type="ECO:0000313" key="2">
    <source>
        <dbReference type="Proteomes" id="UP000254123"/>
    </source>
</evidence>
<dbReference type="AlphaFoldDB" id="A0A379LNR7"/>
<dbReference type="STRING" id="1123034.GCA_000685805_02276"/>
<proteinExistence type="predicted"/>
<accession>A0A379LNR7</accession>
<evidence type="ECO:0000313" key="1">
    <source>
        <dbReference type="EMBL" id="SUD92229.1"/>
    </source>
</evidence>
<gene>
    <name evidence="1" type="ORF">NCTC10526_02612</name>
</gene>